<keyword evidence="2" id="KW-1185">Reference proteome</keyword>
<dbReference type="OrthoDB" id="9789980at2"/>
<sequence length="115" mass="13801">MKIENKYIVLETEAYLEKETKEKFYPFYELEYNQWIVYEDDYPKYYFELIEDTNSIVVNDLILKVKEGNDLADLIVEMGKKRNKSWSIHSSKVGKETEDSFNNEILKLENLKIVD</sequence>
<dbReference type="RefSeq" id="WP_086031178.1">
    <property type="nucleotide sequence ID" value="NZ_LAPZ01000012.1"/>
</dbReference>
<dbReference type="InParanoid" id="A0A1Y2PA60"/>
<protein>
    <submittedName>
        <fullName evidence="1">Uncharacterized protein</fullName>
    </submittedName>
</protein>
<gene>
    <name evidence="1" type="ORF">WH52_11860</name>
</gene>
<organism evidence="1 2">
    <name type="scientific">Tenacibaculum holothuriorum</name>
    <dbReference type="NCBI Taxonomy" id="1635173"/>
    <lineage>
        <taxon>Bacteria</taxon>
        <taxon>Pseudomonadati</taxon>
        <taxon>Bacteroidota</taxon>
        <taxon>Flavobacteriia</taxon>
        <taxon>Flavobacteriales</taxon>
        <taxon>Flavobacteriaceae</taxon>
        <taxon>Tenacibaculum</taxon>
    </lineage>
</organism>
<dbReference type="Proteomes" id="UP000194221">
    <property type="component" value="Unassembled WGS sequence"/>
</dbReference>
<proteinExistence type="predicted"/>
<comment type="caution">
    <text evidence="1">The sequence shown here is derived from an EMBL/GenBank/DDBJ whole genome shotgun (WGS) entry which is preliminary data.</text>
</comment>
<dbReference type="EMBL" id="LAPZ01000012">
    <property type="protein sequence ID" value="OSY87336.1"/>
    <property type="molecule type" value="Genomic_DNA"/>
</dbReference>
<accession>A0A1Y2PA60</accession>
<dbReference type="STRING" id="1635173.WH52_11860"/>
<dbReference type="AlphaFoldDB" id="A0A1Y2PA60"/>
<evidence type="ECO:0000313" key="2">
    <source>
        <dbReference type="Proteomes" id="UP000194221"/>
    </source>
</evidence>
<reference evidence="1 2" key="1">
    <citation type="submission" date="2015-03" db="EMBL/GenBank/DDBJ databases">
        <title>Genome sequence of Tenacibaculum sp. S2-2, isolated from intestinal microbiota of sea cucumber, Apostichopus japonicas.</title>
        <authorList>
            <person name="Shao Z."/>
            <person name="Wang L."/>
            <person name="Li X."/>
        </authorList>
    </citation>
    <scope>NUCLEOTIDE SEQUENCE [LARGE SCALE GENOMIC DNA]</scope>
    <source>
        <strain evidence="1 2">S2-2</strain>
    </source>
</reference>
<name>A0A1Y2PA60_9FLAO</name>
<evidence type="ECO:0000313" key="1">
    <source>
        <dbReference type="EMBL" id="OSY87336.1"/>
    </source>
</evidence>